<gene>
    <name evidence="1" type="ORF">MCOS_LOCUS4083</name>
</gene>
<dbReference type="Proteomes" id="UP000267029">
    <property type="component" value="Unassembled WGS sequence"/>
</dbReference>
<organism evidence="1 2">
    <name type="scientific">Mesocestoides corti</name>
    <name type="common">Flatworm</name>
    <dbReference type="NCBI Taxonomy" id="53468"/>
    <lineage>
        <taxon>Eukaryota</taxon>
        <taxon>Metazoa</taxon>
        <taxon>Spiralia</taxon>
        <taxon>Lophotrochozoa</taxon>
        <taxon>Platyhelminthes</taxon>
        <taxon>Cestoda</taxon>
        <taxon>Eucestoda</taxon>
        <taxon>Cyclophyllidea</taxon>
        <taxon>Mesocestoididae</taxon>
        <taxon>Mesocestoides</taxon>
    </lineage>
</organism>
<proteinExistence type="predicted"/>
<dbReference type="AlphaFoldDB" id="A0A3P6HBE9"/>
<protein>
    <submittedName>
        <fullName evidence="1">Uncharacterized protein</fullName>
    </submittedName>
</protein>
<keyword evidence="2" id="KW-1185">Reference proteome</keyword>
<evidence type="ECO:0000313" key="1">
    <source>
        <dbReference type="EMBL" id="VDD78080.1"/>
    </source>
</evidence>
<sequence length="102" mass="11558">MEQLKSLYNAESSSITVKQLVDMYEGDETALAIVYDYVADQWLPLEAEILEDAKAVFEGGFKKDAFLAVTKKYENDEFAMSVLRRYAGKRISDAYSKANARN</sequence>
<dbReference type="EMBL" id="UXSR01001254">
    <property type="protein sequence ID" value="VDD78080.1"/>
    <property type="molecule type" value="Genomic_DNA"/>
</dbReference>
<name>A0A3P6HBE9_MESCO</name>
<evidence type="ECO:0000313" key="2">
    <source>
        <dbReference type="Proteomes" id="UP000267029"/>
    </source>
</evidence>
<reference evidence="1 2" key="1">
    <citation type="submission" date="2018-10" db="EMBL/GenBank/DDBJ databases">
        <authorList>
            <consortium name="Pathogen Informatics"/>
        </authorList>
    </citation>
    <scope>NUCLEOTIDE SEQUENCE [LARGE SCALE GENOMIC DNA]</scope>
</reference>
<accession>A0A3P6HBE9</accession>